<dbReference type="RefSeq" id="WP_062699805.1">
    <property type="nucleotide sequence ID" value="NZ_LJOD01000007.1"/>
</dbReference>
<dbReference type="InterPro" id="IPR043504">
    <property type="entry name" value="Peptidase_S1_PA_chymotrypsin"/>
</dbReference>
<dbReference type="AlphaFoldDB" id="A0A0N0IW24"/>
<evidence type="ECO:0000313" key="1">
    <source>
        <dbReference type="EMBL" id="KPE51023.1"/>
    </source>
</evidence>
<dbReference type="OrthoDB" id="4696264at2"/>
<reference evidence="1 2" key="1">
    <citation type="journal article" date="2015" name="Genom Data">
        <title>Draft genome sequence of a multidrug-resistant Chryseobacterium indologenes isolate from Malaysia.</title>
        <authorList>
            <person name="Yu C.Y."/>
            <person name="Ang G.Y."/>
            <person name="Cheng H.J."/>
            <person name="Cheong Y.M."/>
            <person name="Yin W.F."/>
            <person name="Chan K.G."/>
        </authorList>
    </citation>
    <scope>NUCLEOTIDE SEQUENCE [LARGE SCALE GENOMIC DNA]</scope>
    <source>
        <strain evidence="1 2">CI_885</strain>
    </source>
</reference>
<accession>A0A0N0IW24</accession>
<dbReference type="InterPro" id="IPR009003">
    <property type="entry name" value="Peptidase_S1_PA"/>
</dbReference>
<evidence type="ECO:0008006" key="3">
    <source>
        <dbReference type="Google" id="ProtNLM"/>
    </source>
</evidence>
<gene>
    <name evidence="1" type="ORF">AOB46_12615</name>
</gene>
<name>A0A0N0IW24_CHRID</name>
<comment type="caution">
    <text evidence="1">The sequence shown here is derived from an EMBL/GenBank/DDBJ whole genome shotgun (WGS) entry which is preliminary data.</text>
</comment>
<dbReference type="Pfam" id="PF13365">
    <property type="entry name" value="Trypsin_2"/>
    <property type="match status" value="1"/>
</dbReference>
<proteinExistence type="predicted"/>
<dbReference type="Gene3D" id="2.40.10.10">
    <property type="entry name" value="Trypsin-like serine proteases"/>
    <property type="match status" value="1"/>
</dbReference>
<dbReference type="Proteomes" id="UP000037953">
    <property type="component" value="Unassembled WGS sequence"/>
</dbReference>
<protein>
    <recommendedName>
        <fullName evidence="3">Serine protease</fullName>
    </recommendedName>
</protein>
<dbReference type="SUPFAM" id="SSF50494">
    <property type="entry name" value="Trypsin-like serine proteases"/>
    <property type="match status" value="1"/>
</dbReference>
<dbReference type="EMBL" id="LJOD01000007">
    <property type="protein sequence ID" value="KPE51023.1"/>
    <property type="molecule type" value="Genomic_DNA"/>
</dbReference>
<evidence type="ECO:0000313" key="2">
    <source>
        <dbReference type="Proteomes" id="UP000037953"/>
    </source>
</evidence>
<reference evidence="2" key="2">
    <citation type="submission" date="2015-09" db="EMBL/GenBank/DDBJ databases">
        <title>Draft genome sequence of a multidrug-resistant Chryseobacterium indologenes isolate from Malaysia.</title>
        <authorList>
            <person name="Yu C.Y."/>
            <person name="Ang G.Y."/>
            <person name="Chan K.-G."/>
        </authorList>
    </citation>
    <scope>NUCLEOTIDE SEQUENCE [LARGE SCALE GENOMIC DNA]</scope>
    <source>
        <strain evidence="2">CI_885</strain>
    </source>
</reference>
<organism evidence="1 2">
    <name type="scientific">Chryseobacterium indologenes</name>
    <name type="common">Flavobacterium indologenes</name>
    <dbReference type="NCBI Taxonomy" id="253"/>
    <lineage>
        <taxon>Bacteria</taxon>
        <taxon>Pseudomonadati</taxon>
        <taxon>Bacteroidota</taxon>
        <taxon>Flavobacteriia</taxon>
        <taxon>Flavobacteriales</taxon>
        <taxon>Weeksellaceae</taxon>
        <taxon>Chryseobacterium group</taxon>
        <taxon>Chryseobacterium</taxon>
    </lineage>
</organism>
<dbReference type="PATRIC" id="fig|253.9.peg.4375"/>
<sequence>MLPISKDNLAYPMYVEINQYSGTAFLMEYKNRIYLISAKHVFVNMENNKFLSQTVLVKYSKKELNSDNYFLSSFTMDMVILSKNSKVIFDEKNDIIAIDIFENEMSPKHANFTEGIVESNPRPGVFFVVPGASILTSNLVQIGHDVGIFGYPTSLQIQNDKQFDFDLPLVRKGMVSQIYNEKGYIVLDCQVHPGNSGGPVFQYTQHSHGLIKQYLIGILIQFIPHNTKLPVSNNYYGTITSIYDAKNSGYSVAVNMDYVIATLERFNRQ</sequence>